<dbReference type="Proteomes" id="UP001058974">
    <property type="component" value="Chromosome 2"/>
</dbReference>
<evidence type="ECO:0000313" key="3">
    <source>
        <dbReference type="Proteomes" id="UP001058974"/>
    </source>
</evidence>
<dbReference type="Gramene" id="Psat02G0085000-T1">
    <property type="protein sequence ID" value="KAI5433740.1"/>
    <property type="gene ID" value="KIW84_020850"/>
</dbReference>
<proteinExistence type="predicted"/>
<name>A0A9D4YAQ8_PEA</name>
<accession>A0A9D4YAQ8</accession>
<dbReference type="PANTHER" id="PTHR11439:SF496">
    <property type="entry name" value="RNA-DIRECTED DNA POLYMERASE"/>
    <property type="match status" value="1"/>
</dbReference>
<feature type="region of interest" description="Disordered" evidence="1">
    <location>
        <begin position="387"/>
        <end position="406"/>
    </location>
</feature>
<feature type="compositionally biased region" description="Basic residues" evidence="1">
    <location>
        <begin position="394"/>
        <end position="403"/>
    </location>
</feature>
<comment type="caution">
    <text evidence="2">The sequence shown here is derived from an EMBL/GenBank/DDBJ whole genome shotgun (WGS) entry which is preliminary data.</text>
</comment>
<dbReference type="EMBL" id="JAMSHJ010000002">
    <property type="protein sequence ID" value="KAI5433740.1"/>
    <property type="molecule type" value="Genomic_DNA"/>
</dbReference>
<gene>
    <name evidence="2" type="ORF">KIW84_020850</name>
</gene>
<organism evidence="2 3">
    <name type="scientific">Pisum sativum</name>
    <name type="common">Garden pea</name>
    <name type="synonym">Lathyrus oleraceus</name>
    <dbReference type="NCBI Taxonomy" id="3888"/>
    <lineage>
        <taxon>Eukaryota</taxon>
        <taxon>Viridiplantae</taxon>
        <taxon>Streptophyta</taxon>
        <taxon>Embryophyta</taxon>
        <taxon>Tracheophyta</taxon>
        <taxon>Spermatophyta</taxon>
        <taxon>Magnoliopsida</taxon>
        <taxon>eudicotyledons</taxon>
        <taxon>Gunneridae</taxon>
        <taxon>Pentapetalae</taxon>
        <taxon>rosids</taxon>
        <taxon>fabids</taxon>
        <taxon>Fabales</taxon>
        <taxon>Fabaceae</taxon>
        <taxon>Papilionoideae</taxon>
        <taxon>50 kb inversion clade</taxon>
        <taxon>NPAAA clade</taxon>
        <taxon>Hologalegina</taxon>
        <taxon>IRL clade</taxon>
        <taxon>Fabeae</taxon>
        <taxon>Lathyrus</taxon>
    </lineage>
</organism>
<feature type="region of interest" description="Disordered" evidence="1">
    <location>
        <begin position="250"/>
        <end position="282"/>
    </location>
</feature>
<dbReference type="AlphaFoldDB" id="A0A9D4YAQ8"/>
<protein>
    <submittedName>
        <fullName evidence="2">Uncharacterized protein</fullName>
    </submittedName>
</protein>
<dbReference type="PANTHER" id="PTHR11439">
    <property type="entry name" value="GAG-POL-RELATED RETROTRANSPOSON"/>
    <property type="match status" value="1"/>
</dbReference>
<evidence type="ECO:0000256" key="1">
    <source>
        <dbReference type="SAM" id="MobiDB-lite"/>
    </source>
</evidence>
<sequence>MHDSNGYVVCLNGGTVSWKSSKQHTVADSTTEVEYIAASSATKEDVWIKKFISELGIVPSIVDPIGLYCDNNGAIAQAKEPRSHQRSKHILRRYHLIREIIDRGEVNICRVPTLDNIVDPLTKPLAQKKHDGHTRSMGIRGIDRVILVQFNIGPIDIYPVMQDGQIPSRSLMSLSMLRGVPINCLYGYPVTDNVGSAIKHSTLHLGSIVVSGRRVEYTIITMRITYDTLHDFLYSILIAGQSARLSHRAKKPAGKERTTEPPPCVIYPKRGKGNAQSKPGKEHGLATKEYGFGSRLCEGKVLAPLRIRRCRILGLLSLSGIDIRVQVVRTGERHMLARISHPMHTYLLGREKNQSIRSSADTHTNKQNTGKRGARLPITGLMSASEPKHTQGWLRHKGGKRKRAPGEISSISCLHTSSGVKIRAM</sequence>
<reference evidence="2 3" key="1">
    <citation type="journal article" date="2022" name="Nat. Genet.">
        <title>Improved pea reference genome and pan-genome highlight genomic features and evolutionary characteristics.</title>
        <authorList>
            <person name="Yang T."/>
            <person name="Liu R."/>
            <person name="Luo Y."/>
            <person name="Hu S."/>
            <person name="Wang D."/>
            <person name="Wang C."/>
            <person name="Pandey M.K."/>
            <person name="Ge S."/>
            <person name="Xu Q."/>
            <person name="Li N."/>
            <person name="Li G."/>
            <person name="Huang Y."/>
            <person name="Saxena R.K."/>
            <person name="Ji Y."/>
            <person name="Li M."/>
            <person name="Yan X."/>
            <person name="He Y."/>
            <person name="Liu Y."/>
            <person name="Wang X."/>
            <person name="Xiang C."/>
            <person name="Varshney R.K."/>
            <person name="Ding H."/>
            <person name="Gao S."/>
            <person name="Zong X."/>
        </authorList>
    </citation>
    <scope>NUCLEOTIDE SEQUENCE [LARGE SCALE GENOMIC DNA]</scope>
    <source>
        <strain evidence="2 3">cv. Zhongwan 6</strain>
    </source>
</reference>
<keyword evidence="3" id="KW-1185">Reference proteome</keyword>
<dbReference type="CDD" id="cd09272">
    <property type="entry name" value="RNase_HI_RT_Ty1"/>
    <property type="match status" value="1"/>
</dbReference>
<evidence type="ECO:0000313" key="2">
    <source>
        <dbReference type="EMBL" id="KAI5433740.1"/>
    </source>
</evidence>